<accession>A0A1G1THX1</accession>
<sequence length="144" mass="16148">MPPSLSYYAAHYQAYPPLVHGQVLRPLSVTEFTEVCELLLATARPHGCPYWLLDGRADSADRPGDVYEWLVEDFLPRARRTLVHVLYVAFVAEPAFWATLQLRSFAQPAATVAATFRAGWFTSEAEALAWLDQQRGPEVPQESA</sequence>
<dbReference type="OrthoDB" id="879881at2"/>
<dbReference type="Proteomes" id="UP000177506">
    <property type="component" value="Unassembled WGS sequence"/>
</dbReference>
<evidence type="ECO:0000313" key="2">
    <source>
        <dbReference type="Proteomes" id="UP000177506"/>
    </source>
</evidence>
<keyword evidence="2" id="KW-1185">Reference proteome</keyword>
<reference evidence="1 2" key="1">
    <citation type="submission" date="2016-08" db="EMBL/GenBank/DDBJ databases">
        <title>Hymenobacter coccineus sp. nov., Hymenobacter lapidarius sp. nov. and Hymenobacter glacialis sp. nov., isolated from Antarctic soil.</title>
        <authorList>
            <person name="Sedlacek I."/>
            <person name="Kralova S."/>
            <person name="Kyrova K."/>
            <person name="Maslanova I."/>
            <person name="Stankova E."/>
            <person name="Vrbovska V."/>
            <person name="Nemec M."/>
            <person name="Bartak M."/>
            <person name="Svec P."/>
            <person name="Busse H.-J."/>
            <person name="Pantucek R."/>
        </authorList>
    </citation>
    <scope>NUCLEOTIDE SEQUENCE [LARGE SCALE GENOMIC DNA]</scope>
    <source>
        <strain evidence="1 2">CCM 8649</strain>
    </source>
</reference>
<gene>
    <name evidence="1" type="ORF">BEN49_06725</name>
</gene>
<comment type="caution">
    <text evidence="1">The sequence shown here is derived from an EMBL/GenBank/DDBJ whole genome shotgun (WGS) entry which is preliminary data.</text>
</comment>
<dbReference type="AlphaFoldDB" id="A0A1G1THX1"/>
<organism evidence="1 2">
    <name type="scientific">Hymenobacter coccineus</name>
    <dbReference type="NCBI Taxonomy" id="1908235"/>
    <lineage>
        <taxon>Bacteria</taxon>
        <taxon>Pseudomonadati</taxon>
        <taxon>Bacteroidota</taxon>
        <taxon>Cytophagia</taxon>
        <taxon>Cytophagales</taxon>
        <taxon>Hymenobacteraceae</taxon>
        <taxon>Hymenobacter</taxon>
    </lineage>
</organism>
<name>A0A1G1THX1_9BACT</name>
<evidence type="ECO:0008006" key="3">
    <source>
        <dbReference type="Google" id="ProtNLM"/>
    </source>
</evidence>
<evidence type="ECO:0000313" key="1">
    <source>
        <dbReference type="EMBL" id="OGX90470.1"/>
    </source>
</evidence>
<dbReference type="EMBL" id="MDZA01000144">
    <property type="protein sequence ID" value="OGX90470.1"/>
    <property type="molecule type" value="Genomic_DNA"/>
</dbReference>
<proteinExistence type="predicted"/>
<protein>
    <recommendedName>
        <fullName evidence="3">STAS/SEC14 domain-containing protein</fullName>
    </recommendedName>
</protein>
<dbReference type="RefSeq" id="WP_070742980.1">
    <property type="nucleotide sequence ID" value="NZ_MDZA01000144.1"/>
</dbReference>